<proteinExistence type="predicted"/>
<evidence type="ECO:0008006" key="3">
    <source>
        <dbReference type="Google" id="ProtNLM"/>
    </source>
</evidence>
<gene>
    <name evidence="1" type="ORF">F8C67_07360</name>
</gene>
<dbReference type="Proteomes" id="UP000468650">
    <property type="component" value="Unassembled WGS sequence"/>
</dbReference>
<accession>A0A6N6RJ33</accession>
<reference evidence="1 2" key="1">
    <citation type="submission" date="2019-09" db="EMBL/GenBank/DDBJ databases">
        <title>Genomes of family Cryomorphaceae.</title>
        <authorList>
            <person name="Bowman J.P."/>
        </authorList>
    </citation>
    <scope>NUCLEOTIDE SEQUENCE [LARGE SCALE GENOMIC DNA]</scope>
    <source>
        <strain evidence="1 2">LMG 25704</strain>
    </source>
</reference>
<evidence type="ECO:0000313" key="2">
    <source>
        <dbReference type="Proteomes" id="UP000468650"/>
    </source>
</evidence>
<dbReference type="AlphaFoldDB" id="A0A6N6RJ33"/>
<dbReference type="RefSeq" id="WP_151667187.1">
    <property type="nucleotide sequence ID" value="NZ_WBVO01000004.1"/>
</dbReference>
<sequence>MKKFIPLITLIGFIACSPDILNSSETKNDGIISQWINHSSLNDEARRIVEDVADRDRGFSIMANPNWGRLDAENPSIHLTGRTPAVSAISINDESYAPFGTEHMWYENQSSLINFYGQDVHLKFTTLNGTLEFDRYIPEVLQVTQLSESQSLEISRTNQELQWTPDPDFEAGKIAIYYTLYDSHDESQAAGYKVDVILTDDDGSFMLDDLIKDSRCKRIYFKAVRGNTVSFELNEEKYLFHISTYDHHMYHIVD</sequence>
<dbReference type="PROSITE" id="PS51257">
    <property type="entry name" value="PROKAR_LIPOPROTEIN"/>
    <property type="match status" value="1"/>
</dbReference>
<protein>
    <recommendedName>
        <fullName evidence="3">Lipoprotein</fullName>
    </recommendedName>
</protein>
<keyword evidence="2" id="KW-1185">Reference proteome</keyword>
<name>A0A6N6RJ33_9FLAO</name>
<dbReference type="EMBL" id="WBVO01000004">
    <property type="protein sequence ID" value="KAB2810398.1"/>
    <property type="molecule type" value="Genomic_DNA"/>
</dbReference>
<evidence type="ECO:0000313" key="1">
    <source>
        <dbReference type="EMBL" id="KAB2810398.1"/>
    </source>
</evidence>
<organism evidence="1 2">
    <name type="scientific">Phaeocystidibacter luteus</name>
    <dbReference type="NCBI Taxonomy" id="911197"/>
    <lineage>
        <taxon>Bacteria</taxon>
        <taxon>Pseudomonadati</taxon>
        <taxon>Bacteroidota</taxon>
        <taxon>Flavobacteriia</taxon>
        <taxon>Flavobacteriales</taxon>
        <taxon>Phaeocystidibacteraceae</taxon>
        <taxon>Phaeocystidibacter</taxon>
    </lineage>
</organism>
<comment type="caution">
    <text evidence="1">The sequence shown here is derived from an EMBL/GenBank/DDBJ whole genome shotgun (WGS) entry which is preliminary data.</text>
</comment>